<evidence type="ECO:0000313" key="3">
    <source>
        <dbReference type="Proteomes" id="UP001432027"/>
    </source>
</evidence>
<proteinExistence type="predicted"/>
<dbReference type="AlphaFoldDB" id="A0AAV5SMW0"/>
<reference evidence="2" key="1">
    <citation type="submission" date="2023-10" db="EMBL/GenBank/DDBJ databases">
        <title>Genome assembly of Pristionchus species.</title>
        <authorList>
            <person name="Yoshida K."/>
            <person name="Sommer R.J."/>
        </authorList>
    </citation>
    <scope>NUCLEOTIDE SEQUENCE</scope>
    <source>
        <strain evidence="2">RS0144</strain>
    </source>
</reference>
<keyword evidence="1" id="KW-0732">Signal</keyword>
<protein>
    <submittedName>
        <fullName evidence="2">Uncharacterized protein</fullName>
    </submittedName>
</protein>
<dbReference type="Proteomes" id="UP001432027">
    <property type="component" value="Unassembled WGS sequence"/>
</dbReference>
<dbReference type="EMBL" id="BTSX01000002">
    <property type="protein sequence ID" value="GMS84067.1"/>
    <property type="molecule type" value="Genomic_DNA"/>
</dbReference>
<evidence type="ECO:0000313" key="2">
    <source>
        <dbReference type="EMBL" id="GMS84067.1"/>
    </source>
</evidence>
<feature type="signal peptide" evidence="1">
    <location>
        <begin position="1"/>
        <end position="24"/>
    </location>
</feature>
<feature type="chain" id="PRO_5043887698" evidence="1">
    <location>
        <begin position="25"/>
        <end position="192"/>
    </location>
</feature>
<keyword evidence="3" id="KW-1185">Reference proteome</keyword>
<accession>A0AAV5SMW0</accession>
<name>A0AAV5SMW0_9BILA</name>
<organism evidence="2 3">
    <name type="scientific">Pristionchus entomophagus</name>
    <dbReference type="NCBI Taxonomy" id="358040"/>
    <lineage>
        <taxon>Eukaryota</taxon>
        <taxon>Metazoa</taxon>
        <taxon>Ecdysozoa</taxon>
        <taxon>Nematoda</taxon>
        <taxon>Chromadorea</taxon>
        <taxon>Rhabditida</taxon>
        <taxon>Rhabditina</taxon>
        <taxon>Diplogasteromorpha</taxon>
        <taxon>Diplogasteroidea</taxon>
        <taxon>Neodiplogasteridae</taxon>
        <taxon>Pristionchus</taxon>
    </lineage>
</organism>
<evidence type="ECO:0000256" key="1">
    <source>
        <dbReference type="SAM" id="SignalP"/>
    </source>
</evidence>
<comment type="caution">
    <text evidence="2">The sequence shown here is derived from an EMBL/GenBank/DDBJ whole genome shotgun (WGS) entry which is preliminary data.</text>
</comment>
<sequence>MNLDSQMTRIPLLFLLLLPTVLLALFKAEYLKTQCVDTNGLACIVEDSCYATTEGKMVQLKKDKEISNEEACNVRIMIKQYSKSSYFIRFITKANKIKWIRDEWTFFGCQLNEGKKSLMIESSNSIQLKMAVEYNENGKLTISNDLTFKMLSFFNDAKNKCDPGSIHFGGSDFKEGKYSLLPVSAHWKCQLP</sequence>
<gene>
    <name evidence="2" type="ORF">PENTCL1PPCAC_6242</name>
</gene>